<dbReference type="Proteomes" id="UP000078459">
    <property type="component" value="Unassembled WGS sequence"/>
</dbReference>
<reference evidence="7 8" key="2">
    <citation type="submission" date="2016-06" db="EMBL/GenBank/DDBJ databases">
        <title>Pedobacter psychrophilus sp. nov., isolated from Antarctic fragmentary rock.</title>
        <authorList>
            <person name="Svec P."/>
        </authorList>
    </citation>
    <scope>NUCLEOTIDE SEQUENCE [LARGE SCALE GENOMIC DNA]</scope>
    <source>
        <strain evidence="7 8">CCM 8644</strain>
    </source>
</reference>
<dbReference type="GO" id="GO:0016787">
    <property type="term" value="F:hydrolase activity"/>
    <property type="evidence" value="ECO:0007669"/>
    <property type="project" value="UniProtKB-KW"/>
</dbReference>
<dbReference type="STRING" id="1826909.A5893_09230"/>
<evidence type="ECO:0000256" key="3">
    <source>
        <dbReference type="ARBA" id="ARBA00022722"/>
    </source>
</evidence>
<dbReference type="InterPro" id="IPR009614">
    <property type="entry name" value="YoeB_toxin"/>
</dbReference>
<dbReference type="GO" id="GO:0004519">
    <property type="term" value="F:endonuclease activity"/>
    <property type="evidence" value="ECO:0007669"/>
    <property type="project" value="UniProtKB-KW"/>
</dbReference>
<evidence type="ECO:0000256" key="2">
    <source>
        <dbReference type="ARBA" id="ARBA00022649"/>
    </source>
</evidence>
<dbReference type="GO" id="GO:0045892">
    <property type="term" value="P:negative regulation of DNA-templated transcription"/>
    <property type="evidence" value="ECO:0007669"/>
    <property type="project" value="TreeGrafter"/>
</dbReference>
<dbReference type="PANTHER" id="PTHR38039:SF1">
    <property type="entry name" value="TOXIN YOEB"/>
    <property type="match status" value="1"/>
</dbReference>
<name>A0A179DH33_9SPHI</name>
<keyword evidence="5" id="KW-0378">Hydrolase</keyword>
<evidence type="ECO:0000256" key="6">
    <source>
        <dbReference type="ARBA" id="ARBA00030388"/>
    </source>
</evidence>
<dbReference type="InterPro" id="IPR035093">
    <property type="entry name" value="RelE/ParE_toxin_dom_sf"/>
</dbReference>
<proteinExistence type="inferred from homology"/>
<comment type="caution">
    <text evidence="7">The sequence shown here is derived from an EMBL/GenBank/DDBJ whole genome shotgun (WGS) entry which is preliminary data.</text>
</comment>
<evidence type="ECO:0000256" key="4">
    <source>
        <dbReference type="ARBA" id="ARBA00022759"/>
    </source>
</evidence>
<gene>
    <name evidence="7" type="ORF">A5893_09230</name>
</gene>
<sequence>MNLIWTSDAWSDYLFWQTTDKSKLKRLNELLKSIVREPYIGIGNPEPLKHDLKGCWSRRIDSEHRVVYIFENDSIKIISCRYHY</sequence>
<reference evidence="7 8" key="1">
    <citation type="submission" date="2016-04" db="EMBL/GenBank/DDBJ databases">
        <authorList>
            <person name="Evans L.H."/>
            <person name="Alamgir A."/>
            <person name="Owens N."/>
            <person name="Weber N.D."/>
            <person name="Virtaneva K."/>
            <person name="Barbian K."/>
            <person name="Babar A."/>
            <person name="Rosenke K."/>
        </authorList>
    </citation>
    <scope>NUCLEOTIDE SEQUENCE [LARGE SCALE GENOMIC DNA]</scope>
    <source>
        <strain evidence="7 8">CCM 8644</strain>
    </source>
</reference>
<evidence type="ECO:0000256" key="5">
    <source>
        <dbReference type="ARBA" id="ARBA00022801"/>
    </source>
</evidence>
<dbReference type="Pfam" id="PF06769">
    <property type="entry name" value="YoeB_toxin"/>
    <property type="match status" value="1"/>
</dbReference>
<dbReference type="GO" id="GO:0006401">
    <property type="term" value="P:RNA catabolic process"/>
    <property type="evidence" value="ECO:0007669"/>
    <property type="project" value="InterPro"/>
</dbReference>
<dbReference type="OrthoDB" id="9801102at2"/>
<keyword evidence="4" id="KW-0255">Endonuclease</keyword>
<protein>
    <recommendedName>
        <fullName evidence="6">Putative mRNA interferase YoeB</fullName>
    </recommendedName>
</protein>
<evidence type="ECO:0000256" key="1">
    <source>
        <dbReference type="ARBA" id="ARBA00008172"/>
    </source>
</evidence>
<keyword evidence="8" id="KW-1185">Reference proteome</keyword>
<evidence type="ECO:0000313" key="7">
    <source>
        <dbReference type="EMBL" id="OAQ39753.1"/>
    </source>
</evidence>
<keyword evidence="2" id="KW-1277">Toxin-antitoxin system</keyword>
<dbReference type="AlphaFoldDB" id="A0A179DH33"/>
<dbReference type="PANTHER" id="PTHR38039">
    <property type="entry name" value="TOXIN YOEB"/>
    <property type="match status" value="1"/>
</dbReference>
<dbReference type="NCBIfam" id="TIGR02116">
    <property type="entry name" value="toxin_Txe_YoeB"/>
    <property type="match status" value="1"/>
</dbReference>
<accession>A0A179DH33</accession>
<dbReference type="RefSeq" id="WP_068822369.1">
    <property type="nucleotide sequence ID" value="NZ_LWHJ01000027.1"/>
</dbReference>
<organism evidence="7 8">
    <name type="scientific">Pedobacter psychrophilus</name>
    <dbReference type="NCBI Taxonomy" id="1826909"/>
    <lineage>
        <taxon>Bacteria</taxon>
        <taxon>Pseudomonadati</taxon>
        <taxon>Bacteroidota</taxon>
        <taxon>Sphingobacteriia</taxon>
        <taxon>Sphingobacteriales</taxon>
        <taxon>Sphingobacteriaceae</taxon>
        <taxon>Pedobacter</taxon>
    </lineage>
</organism>
<dbReference type="EMBL" id="LWHJ01000027">
    <property type="protein sequence ID" value="OAQ39753.1"/>
    <property type="molecule type" value="Genomic_DNA"/>
</dbReference>
<evidence type="ECO:0000313" key="8">
    <source>
        <dbReference type="Proteomes" id="UP000078459"/>
    </source>
</evidence>
<dbReference type="Gene3D" id="3.30.2310.20">
    <property type="entry name" value="RelE-like"/>
    <property type="match status" value="1"/>
</dbReference>
<dbReference type="SUPFAM" id="SSF143011">
    <property type="entry name" value="RelE-like"/>
    <property type="match status" value="1"/>
</dbReference>
<comment type="similarity">
    <text evidence="1">Belongs to the YoeB family.</text>
</comment>
<keyword evidence="3" id="KW-0540">Nuclease</keyword>